<keyword evidence="1" id="KW-1185">Reference proteome</keyword>
<dbReference type="OrthoDB" id="1870062at2759"/>
<protein>
    <submittedName>
        <fullName evidence="2">Nuclear body protein SP140-like protein</fullName>
    </submittedName>
</protein>
<dbReference type="GeneID" id="118500403"/>
<organism evidence="1 2">
    <name type="scientific">Phyllostomus discolor</name>
    <name type="common">pale spear-nosed bat</name>
    <dbReference type="NCBI Taxonomy" id="89673"/>
    <lineage>
        <taxon>Eukaryota</taxon>
        <taxon>Metazoa</taxon>
        <taxon>Chordata</taxon>
        <taxon>Craniata</taxon>
        <taxon>Vertebrata</taxon>
        <taxon>Euteleostomi</taxon>
        <taxon>Mammalia</taxon>
        <taxon>Eutheria</taxon>
        <taxon>Laurasiatheria</taxon>
        <taxon>Chiroptera</taxon>
        <taxon>Yangochiroptera</taxon>
        <taxon>Phyllostomidae</taxon>
        <taxon>Phyllostominae</taxon>
        <taxon>Phyllostomus</taxon>
    </lineage>
</organism>
<accession>A0A7E6DQ29</accession>
<name>A0A7E6DQ29_9CHIR</name>
<dbReference type="Proteomes" id="UP000504628">
    <property type="component" value="Chromosome 4"/>
</dbReference>
<dbReference type="KEGG" id="pdic:118500403"/>
<gene>
    <name evidence="2" type="primary">LOC118500403</name>
</gene>
<dbReference type="AlphaFoldDB" id="A0A7E6DQ29"/>
<evidence type="ECO:0000313" key="2">
    <source>
        <dbReference type="RefSeq" id="XP_035880905.1"/>
    </source>
</evidence>
<sequence length="109" mass="12546">MGPEENLKCAFLLLNVYGPLESKVFSNVPHENYVEEASRCLEKLRKLDEIKKSLIKGDYPYVGHFVRAMEEFFTIPSVSAPRLLYHFPSIKSLCLHFLVLGNFRVSLII</sequence>
<dbReference type="InParanoid" id="A0A7E6DQ29"/>
<reference evidence="2" key="1">
    <citation type="submission" date="2025-08" db="UniProtKB">
        <authorList>
            <consortium name="RefSeq"/>
        </authorList>
    </citation>
    <scope>IDENTIFICATION</scope>
    <source>
        <tissue evidence="2">Muscle</tissue>
    </source>
</reference>
<dbReference type="RefSeq" id="XP_035880905.1">
    <property type="nucleotide sequence ID" value="XM_036025012.1"/>
</dbReference>
<proteinExistence type="predicted"/>
<evidence type="ECO:0000313" key="1">
    <source>
        <dbReference type="Proteomes" id="UP000504628"/>
    </source>
</evidence>